<name>A0A2U0I3M2_9FLAO</name>
<evidence type="ECO:0000313" key="5">
    <source>
        <dbReference type="EMBL" id="PVW15664.1"/>
    </source>
</evidence>
<dbReference type="EMBL" id="QEHR01000003">
    <property type="protein sequence ID" value="PVW15664.1"/>
    <property type="molecule type" value="Genomic_DNA"/>
</dbReference>
<feature type="domain" description="Sortilin N-terminal" evidence="4">
    <location>
        <begin position="124"/>
        <end position="278"/>
    </location>
</feature>
<dbReference type="PANTHER" id="PTHR43739">
    <property type="entry name" value="XYLOGLUCANASE (EUROFUNG)"/>
    <property type="match status" value="1"/>
</dbReference>
<organism evidence="5 6">
    <name type="scientific">Marixanthomonas spongiae</name>
    <dbReference type="NCBI Taxonomy" id="2174845"/>
    <lineage>
        <taxon>Bacteria</taxon>
        <taxon>Pseudomonadati</taxon>
        <taxon>Bacteroidota</taxon>
        <taxon>Flavobacteriia</taxon>
        <taxon>Flavobacteriales</taxon>
        <taxon>Flavobacteriaceae</taxon>
        <taxon>Marixanthomonas</taxon>
    </lineage>
</organism>
<dbReference type="InterPro" id="IPR036278">
    <property type="entry name" value="Sialidase_sf"/>
</dbReference>
<dbReference type="Proteomes" id="UP000245962">
    <property type="component" value="Unassembled WGS sequence"/>
</dbReference>
<proteinExistence type="predicted"/>
<keyword evidence="3" id="KW-0732">Signal</keyword>
<evidence type="ECO:0000256" key="3">
    <source>
        <dbReference type="SAM" id="SignalP"/>
    </source>
</evidence>
<dbReference type="Pfam" id="PF15902">
    <property type="entry name" value="Sortilin-Vps10"/>
    <property type="match status" value="1"/>
</dbReference>
<dbReference type="CDD" id="cd15482">
    <property type="entry name" value="Sialidase_non-viral"/>
    <property type="match status" value="2"/>
</dbReference>
<evidence type="ECO:0000256" key="2">
    <source>
        <dbReference type="SAM" id="MobiDB-lite"/>
    </source>
</evidence>
<dbReference type="InterPro" id="IPR015943">
    <property type="entry name" value="WD40/YVTN_repeat-like_dom_sf"/>
</dbReference>
<gene>
    <name evidence="5" type="ORF">DDV96_05170</name>
</gene>
<dbReference type="RefSeq" id="WP_116693686.1">
    <property type="nucleotide sequence ID" value="NZ_QEHR01000003.1"/>
</dbReference>
<feature type="signal peptide" evidence="3">
    <location>
        <begin position="1"/>
        <end position="20"/>
    </location>
</feature>
<comment type="caution">
    <text evidence="5">The sequence shown here is derived from an EMBL/GenBank/DDBJ whole genome shotgun (WGS) entry which is preliminary data.</text>
</comment>
<sequence length="1030" mass="114329">MRKLLLIIVMAVCLPCTVSAQEIALKGKELFGDMKARHIGPALMSGRINDIEMHPTNTRIMYIGAAGGGVWKSNDGGATFSPIFDEHAQSIGVVTLDPKDPDQTIWVGTGETWTRNSVSIGDGLFKSTDGGNNWKEIPGFENSERIASVVINPNNTDEVYVGVLGALWSDSEDRGVYKTTDGGKTWNKILYVGPATGAADVIMDPINPNVLYASMWQFRRTGWSFTSGGENSALYKSTDNGKTWNKIHNGFPEGDLGRIAIAVAPSDHNILYAVLETEEKDKNGLWKSTDAGKSWEHLNNDFGLTVRPFYFSRITVDPKNPDIVVKGGLTGSISRDGGKTFKNLGPMHADIHDVTFHINDSDIIYSATDGGLYRSWNGGSVFEIVEDLPLSQFYHISTDDADPYNVYGGLQDNGSWYGPSSSPGGVNARDWNSVGYGDGFRVLKHPTKNIIYSEMQGAQNVWRYDVDRNRTRTVQPLPKKGDAELRFNWNAPMAVSVHAPDRFYMGSQFVHKSEDMGETWEIISPDLTTNDPKKQNQAKSGGLSVDNSGAENHTTIFTIAESPLDENIIWAGTDDGNVQVTTNGGKTWHNVTENLTGIPKNTWVYHIEASVHGKGTAYAVFEGHTTGDMKPYALKTTDYGKTWKSIVSEDIQDNAFVRNIQEDYENEDLLFLGTELGLYVTIDGGKNWSQFTNNMPPAAVHFIDMQKQTNDVVMGTHGRGVIIIDDISPLRQLTPAVLEKDVHFFETEPFTMTEDSGFSGSFGTETQFVGQNKPTSARIVYYLKKRHTFGKMEMEVQDMEGNKIASLTPGKSKGINIVNWNFTSATPKMAAGKTLSFSGFTAPRVPAGSYKIVLTKGKNTYENTITLKYDEKSLTTLAERKEQEQLTKEMFNMVEDLAYMVYELGQWQAKAQAVIENHPKGKKQAQNLYDALETLRKDLVVTTGDNYVASAEPELRERMGDLYADIAGSFSKVTAAQKQNMTLISEEFTEAKARYKKIKDKEGRKFMKFLEKNDIEKTSIKTKEAFLSED</sequence>
<dbReference type="AlphaFoldDB" id="A0A2U0I3M2"/>
<evidence type="ECO:0000256" key="1">
    <source>
        <dbReference type="ARBA" id="ARBA00022737"/>
    </source>
</evidence>
<feature type="region of interest" description="Disordered" evidence="2">
    <location>
        <begin position="526"/>
        <end position="547"/>
    </location>
</feature>
<dbReference type="InterPro" id="IPR052025">
    <property type="entry name" value="Xyloglucanase_GH74"/>
</dbReference>
<feature type="chain" id="PRO_5015402889" description="Sortilin N-terminal domain-containing protein" evidence="3">
    <location>
        <begin position="21"/>
        <end position="1030"/>
    </location>
</feature>
<dbReference type="Gene3D" id="2.130.10.10">
    <property type="entry name" value="YVTN repeat-like/Quinoprotein amine dehydrogenase"/>
    <property type="match status" value="4"/>
</dbReference>
<evidence type="ECO:0000313" key="6">
    <source>
        <dbReference type="Proteomes" id="UP000245962"/>
    </source>
</evidence>
<protein>
    <recommendedName>
        <fullName evidence="4">Sortilin N-terminal domain-containing protein</fullName>
    </recommendedName>
</protein>
<dbReference type="PANTHER" id="PTHR43739:SF5">
    <property type="entry name" value="EXO-ALPHA-SIALIDASE"/>
    <property type="match status" value="1"/>
</dbReference>
<dbReference type="SUPFAM" id="SSF110296">
    <property type="entry name" value="Oligoxyloglucan reducing end-specific cellobiohydrolase"/>
    <property type="match status" value="2"/>
</dbReference>
<evidence type="ECO:0000259" key="4">
    <source>
        <dbReference type="Pfam" id="PF15902"/>
    </source>
</evidence>
<keyword evidence="6" id="KW-1185">Reference proteome</keyword>
<dbReference type="InterPro" id="IPR031778">
    <property type="entry name" value="Sortilin_N"/>
</dbReference>
<dbReference type="OrthoDB" id="9764804at2"/>
<reference evidence="5 6" key="1">
    <citation type="submission" date="2018-04" db="EMBL/GenBank/DDBJ databases">
        <title>Marixanthomonas spongiae HN-E44 sp. nov., isolated from a marine sponge.</title>
        <authorList>
            <person name="Luo L."/>
            <person name="Zhuang L."/>
        </authorList>
    </citation>
    <scope>NUCLEOTIDE SEQUENCE [LARGE SCALE GENOMIC DNA]</scope>
    <source>
        <strain evidence="5 6">HN-E44</strain>
    </source>
</reference>
<keyword evidence="1" id="KW-0677">Repeat</keyword>
<accession>A0A2U0I3M2</accession>
<dbReference type="SUPFAM" id="SSF50939">
    <property type="entry name" value="Sialidases"/>
    <property type="match status" value="1"/>
</dbReference>
<dbReference type="GO" id="GO:0010411">
    <property type="term" value="P:xyloglucan metabolic process"/>
    <property type="evidence" value="ECO:0007669"/>
    <property type="project" value="TreeGrafter"/>
</dbReference>